<organism evidence="2 3">
    <name type="scientific">Achromobacter ruhlandii</name>
    <dbReference type="NCBI Taxonomy" id="72557"/>
    <lineage>
        <taxon>Bacteria</taxon>
        <taxon>Pseudomonadati</taxon>
        <taxon>Pseudomonadota</taxon>
        <taxon>Betaproteobacteria</taxon>
        <taxon>Burkholderiales</taxon>
        <taxon>Alcaligenaceae</taxon>
        <taxon>Achromobacter</taxon>
    </lineage>
</organism>
<name>A0A2M9GYP4_9BURK</name>
<dbReference type="AlphaFoldDB" id="A0A2M9GYP4"/>
<dbReference type="PANTHER" id="PTHR47698:SF2">
    <property type="entry name" value="FATTY-ACID-BINDING PROTEIN 3, CHLOROPLASTIC"/>
    <property type="match status" value="1"/>
</dbReference>
<dbReference type="Gene3D" id="3.50.70.10">
    <property type="match status" value="1"/>
</dbReference>
<evidence type="ECO:0000259" key="1">
    <source>
        <dbReference type="Pfam" id="PF16036"/>
    </source>
</evidence>
<sequence length="198" mass="20777">MRDIIPGGRAAALSVVLAACLTAAPALAADMDVAGVRLPAQLSEGGHALVLNGAGLRTKFVVKVYVAALYASARSQDAATLINSNDPRRMRLQLLRDVDSKSLDAALQEGLRDNTPKQELAALQPSAARLSALMAEIGSAREGDVIDLDFDARGVTITDNGKQRGRIDDPAFGRALLRVWLGNDPAQSSLKKALLGAP</sequence>
<dbReference type="RefSeq" id="WP_100508177.1">
    <property type="nucleotide sequence ID" value="NZ_CADILE010000015.1"/>
</dbReference>
<dbReference type="PROSITE" id="PS51257">
    <property type="entry name" value="PROKAR_LIPOPROTEIN"/>
    <property type="match status" value="1"/>
</dbReference>
<feature type="domain" description="Chalcone isomerase" evidence="1">
    <location>
        <begin position="31"/>
        <end position="196"/>
    </location>
</feature>
<dbReference type="InterPro" id="IPR036298">
    <property type="entry name" value="Chalcone_isomerase_sf"/>
</dbReference>
<dbReference type="Pfam" id="PF16036">
    <property type="entry name" value="Chalcone_3"/>
    <property type="match status" value="1"/>
</dbReference>
<proteinExistence type="predicted"/>
<reference evidence="2 3" key="1">
    <citation type="submission" date="2020-04" db="EMBL/GenBank/DDBJ databases">
        <authorList>
            <person name="De Canck E."/>
        </authorList>
    </citation>
    <scope>NUCLEOTIDE SEQUENCE [LARGE SCALE GENOMIC DNA]</scope>
    <source>
        <strain evidence="2 3">LMG 3328</strain>
    </source>
</reference>
<dbReference type="Proteomes" id="UP000494122">
    <property type="component" value="Unassembled WGS sequence"/>
</dbReference>
<dbReference type="PANTHER" id="PTHR47698">
    <property type="entry name" value="FATTY-ACID-BINDING PROTEIN 3, CHLOROPLASTIC"/>
    <property type="match status" value="1"/>
</dbReference>
<accession>A0A2M9GYP4</accession>
<dbReference type="InterPro" id="IPR016088">
    <property type="entry name" value="Chalcone_isomerase_3-sand"/>
</dbReference>
<protein>
    <recommendedName>
        <fullName evidence="1">Chalcone isomerase domain-containing protein</fullName>
    </recommendedName>
</protein>
<dbReference type="EMBL" id="CADILE010000015">
    <property type="protein sequence ID" value="CAB3909205.1"/>
    <property type="molecule type" value="Genomic_DNA"/>
</dbReference>
<dbReference type="InterPro" id="IPR016087">
    <property type="entry name" value="Chalcone_isomerase"/>
</dbReference>
<dbReference type="SUPFAM" id="SSF54626">
    <property type="entry name" value="Chalcone isomerase"/>
    <property type="match status" value="1"/>
</dbReference>
<evidence type="ECO:0000313" key="2">
    <source>
        <dbReference type="EMBL" id="CAB3909205.1"/>
    </source>
</evidence>
<dbReference type="GO" id="GO:0016872">
    <property type="term" value="F:intramolecular lyase activity"/>
    <property type="evidence" value="ECO:0007669"/>
    <property type="project" value="InterPro"/>
</dbReference>
<evidence type="ECO:0000313" key="3">
    <source>
        <dbReference type="Proteomes" id="UP000494122"/>
    </source>
</evidence>
<gene>
    <name evidence="2" type="ORF">LMG3328_04704</name>
</gene>